<dbReference type="InterPro" id="IPR002913">
    <property type="entry name" value="START_lipid-bd_dom"/>
</dbReference>
<name>A0A8J8SW72_HALGN</name>
<dbReference type="Proteomes" id="UP000785679">
    <property type="component" value="Unassembled WGS sequence"/>
</dbReference>
<dbReference type="Gene3D" id="3.30.530.20">
    <property type="match status" value="1"/>
</dbReference>
<dbReference type="EMBL" id="RRYP01020355">
    <property type="protein sequence ID" value="TNV72949.1"/>
    <property type="molecule type" value="Genomic_DNA"/>
</dbReference>
<gene>
    <name evidence="2" type="ORF">FGO68_gene13122</name>
</gene>
<evidence type="ECO:0000313" key="3">
    <source>
        <dbReference type="Proteomes" id="UP000785679"/>
    </source>
</evidence>
<comment type="caution">
    <text evidence="2">The sequence shown here is derived from an EMBL/GenBank/DDBJ whole genome shotgun (WGS) entry which is preliminary data.</text>
</comment>
<proteinExistence type="predicted"/>
<organism evidence="2 3">
    <name type="scientific">Halteria grandinella</name>
    <dbReference type="NCBI Taxonomy" id="5974"/>
    <lineage>
        <taxon>Eukaryota</taxon>
        <taxon>Sar</taxon>
        <taxon>Alveolata</taxon>
        <taxon>Ciliophora</taxon>
        <taxon>Intramacronucleata</taxon>
        <taxon>Spirotrichea</taxon>
        <taxon>Stichotrichia</taxon>
        <taxon>Sporadotrichida</taxon>
        <taxon>Halteriidae</taxon>
        <taxon>Halteria</taxon>
    </lineage>
</organism>
<dbReference type="SUPFAM" id="SSF55961">
    <property type="entry name" value="Bet v1-like"/>
    <property type="match status" value="1"/>
</dbReference>
<dbReference type="AlphaFoldDB" id="A0A8J8SW72"/>
<accession>A0A8J8SW72</accession>
<dbReference type="GO" id="GO:0008289">
    <property type="term" value="F:lipid binding"/>
    <property type="evidence" value="ECO:0007669"/>
    <property type="project" value="InterPro"/>
</dbReference>
<feature type="domain" description="START" evidence="1">
    <location>
        <begin position="1"/>
        <end position="111"/>
    </location>
</feature>
<evidence type="ECO:0000313" key="2">
    <source>
        <dbReference type="EMBL" id="TNV72949.1"/>
    </source>
</evidence>
<dbReference type="PROSITE" id="PS50848">
    <property type="entry name" value="START"/>
    <property type="match status" value="1"/>
</dbReference>
<dbReference type="OrthoDB" id="5403181at2759"/>
<sequence>MKPQWPLGARESLLLYHGYQEPHTGNIFTAGASIDHPSVPLDPTGKLIRMQCFHQHYVFEAIEGGLRTRMIYIVEFDFGGNVPGKLVQNAAMEKYCAKMSKLKKLVLKERGQSI</sequence>
<dbReference type="InterPro" id="IPR023393">
    <property type="entry name" value="START-like_dom_sf"/>
</dbReference>
<protein>
    <recommendedName>
        <fullName evidence="1">START domain-containing protein</fullName>
    </recommendedName>
</protein>
<reference evidence="2" key="1">
    <citation type="submission" date="2019-06" db="EMBL/GenBank/DDBJ databases">
        <authorList>
            <person name="Zheng W."/>
        </authorList>
    </citation>
    <scope>NUCLEOTIDE SEQUENCE</scope>
    <source>
        <strain evidence="2">QDHG01</strain>
    </source>
</reference>
<evidence type="ECO:0000259" key="1">
    <source>
        <dbReference type="PROSITE" id="PS50848"/>
    </source>
</evidence>
<keyword evidence="3" id="KW-1185">Reference proteome</keyword>